<protein>
    <submittedName>
        <fullName evidence="1">Uncharacterized protein</fullName>
    </submittedName>
</protein>
<proteinExistence type="predicted"/>
<reference evidence="1 2" key="1">
    <citation type="submission" date="2016-08" db="EMBL/GenBank/DDBJ databases">
        <authorList>
            <person name="Seilhamer J.J."/>
        </authorList>
    </citation>
    <scope>NUCLEOTIDE SEQUENCE [LARGE SCALE GENOMIC DNA]</scope>
    <source>
        <strain evidence="1 2">VC14762</strain>
    </source>
</reference>
<dbReference type="AlphaFoldDB" id="A0A1V2VX32"/>
<accession>A0A1V2VX32</accession>
<dbReference type="RefSeq" id="WP_077021265.1">
    <property type="nucleotide sequence ID" value="NZ_CADETK010000002.1"/>
</dbReference>
<sequence length="216" mass="23556">MQTKNRIHVVSTAHTRHGFVSPLAVVTALSLCLPFGGAHGQSADAPPDGSGASHVESRSPANLTVTQALQGMLELIRISNQVTDMTPDAVHRTFGVQTHAIDQDSFGYGQRLPGNWAVGIQRFVVYGRGTRVELGFDPIPGMPAAPLTTCEPNFAQFTGALESMGFNHRTHYGEHGRRISEIFWREQMSVEVVPYRERGDNGEPPAPACVRTVRVR</sequence>
<organism evidence="1 2">
    <name type="scientific">Burkholderia cenocepacia</name>
    <dbReference type="NCBI Taxonomy" id="95486"/>
    <lineage>
        <taxon>Bacteria</taxon>
        <taxon>Pseudomonadati</taxon>
        <taxon>Pseudomonadota</taxon>
        <taxon>Betaproteobacteria</taxon>
        <taxon>Burkholderiales</taxon>
        <taxon>Burkholderiaceae</taxon>
        <taxon>Burkholderia</taxon>
        <taxon>Burkholderia cepacia complex</taxon>
    </lineage>
</organism>
<dbReference type="OrthoDB" id="9012352at2"/>
<name>A0A1V2VX32_9BURK</name>
<gene>
    <name evidence="1" type="ORF">A8E72_28115</name>
</gene>
<evidence type="ECO:0000313" key="2">
    <source>
        <dbReference type="Proteomes" id="UP000188543"/>
    </source>
</evidence>
<dbReference type="Proteomes" id="UP000188543">
    <property type="component" value="Unassembled WGS sequence"/>
</dbReference>
<comment type="caution">
    <text evidence="1">The sequence shown here is derived from an EMBL/GenBank/DDBJ whole genome shotgun (WGS) entry which is preliminary data.</text>
</comment>
<evidence type="ECO:0000313" key="1">
    <source>
        <dbReference type="EMBL" id="ONU79164.1"/>
    </source>
</evidence>
<dbReference type="EMBL" id="MUTJ01000086">
    <property type="protein sequence ID" value="ONU79164.1"/>
    <property type="molecule type" value="Genomic_DNA"/>
</dbReference>